<dbReference type="EMBL" id="MU863635">
    <property type="protein sequence ID" value="KAK4101520.1"/>
    <property type="molecule type" value="Genomic_DNA"/>
</dbReference>
<dbReference type="FunFam" id="1.10.510.10:FF:000121">
    <property type="entry name" value="Serine/threonine-protein kinase nrc-2"/>
    <property type="match status" value="1"/>
</dbReference>
<comment type="catalytic activity">
    <reaction evidence="8">
        <text>L-threonyl-[protein] + ATP = O-phospho-L-threonyl-[protein] + ADP + H(+)</text>
        <dbReference type="Rhea" id="RHEA:46608"/>
        <dbReference type="Rhea" id="RHEA-COMP:11060"/>
        <dbReference type="Rhea" id="RHEA-COMP:11605"/>
        <dbReference type="ChEBI" id="CHEBI:15378"/>
        <dbReference type="ChEBI" id="CHEBI:30013"/>
        <dbReference type="ChEBI" id="CHEBI:30616"/>
        <dbReference type="ChEBI" id="CHEBI:61977"/>
        <dbReference type="ChEBI" id="CHEBI:456216"/>
        <dbReference type="EC" id="2.7.11.1"/>
    </reaction>
</comment>
<feature type="region of interest" description="Disordered" evidence="10">
    <location>
        <begin position="585"/>
        <end position="653"/>
    </location>
</feature>
<dbReference type="Gene3D" id="1.10.510.10">
    <property type="entry name" value="Transferase(Phosphotransferase) domain 1"/>
    <property type="match status" value="1"/>
</dbReference>
<dbReference type="SMART" id="SM00220">
    <property type="entry name" value="S_TKc"/>
    <property type="match status" value="1"/>
</dbReference>
<comment type="caution">
    <text evidence="12">The sequence shown here is derived from an EMBL/GenBank/DDBJ whole genome shotgun (WGS) entry which is preliminary data.</text>
</comment>
<dbReference type="InterPro" id="IPR000719">
    <property type="entry name" value="Prot_kinase_dom"/>
</dbReference>
<accession>A0AAN6Q0U4</accession>
<dbReference type="AlphaFoldDB" id="A0AAN6Q0U4"/>
<feature type="compositionally biased region" description="Low complexity" evidence="10">
    <location>
        <begin position="596"/>
        <end position="611"/>
    </location>
</feature>
<dbReference type="GO" id="GO:0004674">
    <property type="term" value="F:protein serine/threonine kinase activity"/>
    <property type="evidence" value="ECO:0007669"/>
    <property type="project" value="UniProtKB-KW"/>
</dbReference>
<dbReference type="InterPro" id="IPR008271">
    <property type="entry name" value="Ser/Thr_kinase_AS"/>
</dbReference>
<dbReference type="PROSITE" id="PS50011">
    <property type="entry name" value="PROTEIN_KINASE_DOM"/>
    <property type="match status" value="1"/>
</dbReference>
<protein>
    <recommendedName>
        <fullName evidence="2">non-specific serine/threonine protein kinase</fullName>
        <ecNumber evidence="2">2.7.11.1</ecNumber>
    </recommendedName>
</protein>
<reference evidence="12" key="1">
    <citation type="journal article" date="2023" name="Mol. Phylogenet. Evol.">
        <title>Genome-scale phylogeny and comparative genomics of the fungal order Sordariales.</title>
        <authorList>
            <person name="Hensen N."/>
            <person name="Bonometti L."/>
            <person name="Westerberg I."/>
            <person name="Brannstrom I.O."/>
            <person name="Guillou S."/>
            <person name="Cros-Aarteil S."/>
            <person name="Calhoun S."/>
            <person name="Haridas S."/>
            <person name="Kuo A."/>
            <person name="Mondo S."/>
            <person name="Pangilinan J."/>
            <person name="Riley R."/>
            <person name="LaButti K."/>
            <person name="Andreopoulos B."/>
            <person name="Lipzen A."/>
            <person name="Chen C."/>
            <person name="Yan M."/>
            <person name="Daum C."/>
            <person name="Ng V."/>
            <person name="Clum A."/>
            <person name="Steindorff A."/>
            <person name="Ohm R.A."/>
            <person name="Martin F."/>
            <person name="Silar P."/>
            <person name="Natvig D.O."/>
            <person name="Lalanne C."/>
            <person name="Gautier V."/>
            <person name="Ament-Velasquez S.L."/>
            <person name="Kruys A."/>
            <person name="Hutchinson M.I."/>
            <person name="Powell A.J."/>
            <person name="Barry K."/>
            <person name="Miller A.N."/>
            <person name="Grigoriev I.V."/>
            <person name="Debuchy R."/>
            <person name="Gladieux P."/>
            <person name="Hiltunen Thoren M."/>
            <person name="Johannesson H."/>
        </authorList>
    </citation>
    <scope>NUCLEOTIDE SEQUENCE</scope>
    <source>
        <strain evidence="12">CBS 757.83</strain>
    </source>
</reference>
<feature type="domain" description="Protein kinase" evidence="11">
    <location>
        <begin position="260"/>
        <end position="550"/>
    </location>
</feature>
<evidence type="ECO:0000313" key="13">
    <source>
        <dbReference type="Proteomes" id="UP001305647"/>
    </source>
</evidence>
<dbReference type="Pfam" id="PF00069">
    <property type="entry name" value="Pkinase"/>
    <property type="match status" value="1"/>
</dbReference>
<organism evidence="12 13">
    <name type="scientific">Parathielavia hyrcaniae</name>
    <dbReference type="NCBI Taxonomy" id="113614"/>
    <lineage>
        <taxon>Eukaryota</taxon>
        <taxon>Fungi</taxon>
        <taxon>Dikarya</taxon>
        <taxon>Ascomycota</taxon>
        <taxon>Pezizomycotina</taxon>
        <taxon>Sordariomycetes</taxon>
        <taxon>Sordariomycetidae</taxon>
        <taxon>Sordariales</taxon>
        <taxon>Chaetomiaceae</taxon>
        <taxon>Parathielavia</taxon>
    </lineage>
</organism>
<evidence type="ECO:0000259" key="11">
    <source>
        <dbReference type="PROSITE" id="PS50011"/>
    </source>
</evidence>
<proteinExistence type="inferred from homology"/>
<reference evidence="12" key="2">
    <citation type="submission" date="2023-05" db="EMBL/GenBank/DDBJ databases">
        <authorList>
            <consortium name="Lawrence Berkeley National Laboratory"/>
            <person name="Steindorff A."/>
            <person name="Hensen N."/>
            <person name="Bonometti L."/>
            <person name="Westerberg I."/>
            <person name="Brannstrom I.O."/>
            <person name="Guillou S."/>
            <person name="Cros-Aarteil S."/>
            <person name="Calhoun S."/>
            <person name="Haridas S."/>
            <person name="Kuo A."/>
            <person name="Mondo S."/>
            <person name="Pangilinan J."/>
            <person name="Riley R."/>
            <person name="Labutti K."/>
            <person name="Andreopoulos B."/>
            <person name="Lipzen A."/>
            <person name="Chen C."/>
            <person name="Yanf M."/>
            <person name="Daum C."/>
            <person name="Ng V."/>
            <person name="Clum A."/>
            <person name="Ohm R."/>
            <person name="Martin F."/>
            <person name="Silar P."/>
            <person name="Natvig D."/>
            <person name="Lalanne C."/>
            <person name="Gautier V."/>
            <person name="Ament-Velasquez S.L."/>
            <person name="Kruys A."/>
            <person name="Hutchinson M.I."/>
            <person name="Powell A.J."/>
            <person name="Barry K."/>
            <person name="Miller A.N."/>
            <person name="Grigoriev I.V."/>
            <person name="Debuchy R."/>
            <person name="Gladieux P."/>
            <person name="Thoren M.H."/>
            <person name="Johannesson H."/>
        </authorList>
    </citation>
    <scope>NUCLEOTIDE SEQUENCE</scope>
    <source>
        <strain evidence="12">CBS 757.83</strain>
    </source>
</reference>
<evidence type="ECO:0000256" key="9">
    <source>
        <dbReference type="ARBA" id="ARBA00048679"/>
    </source>
</evidence>
<evidence type="ECO:0000256" key="6">
    <source>
        <dbReference type="ARBA" id="ARBA00022777"/>
    </source>
</evidence>
<sequence length="653" mass="71001">MPSTKTGNGDTHFHQKVKGWFTRNSANRDRDHHAAPGTHQHPASHGPPRSDTKSTFRQTKFWTVGRLRSATTASEGNPLDNETLSPTALANPYFAHQGQPGLRHHNDGSVPPSPPDTPSVHVNPPDGEGPETAATAARKEELARKLRRVASAPNAQGLFSKGAKGAGGDSDGDANGDVERPATAEMGKEPLEESKDSKMLGFANGGSAGPAAVSEGGMAAPDSDDLAALPPPNPSALAFRRTYSSNSIKVRNVEVGPQSFDKIKLIGKGDVGKVYLVREKKSSRLYAMKVLSKKEMIKRNKIKRALAEQEILATSNHPFIVTLYHSFQSEDYLYLCMEYCSGGEFFRALQTRPGKCISEDDARFYAAEVTAALEYLHLMGFIYRDLKPENILLHQSGHIMLSDFDLSKQSDPGGKPTMIIGKNGTSSTSLPTIDTKSCIANFRTNSFVGTEEYIAPEVIKGSGHTSAVDWWTLGILIYEMLYGTTPFKGKNRNATFANILREDIPFPDHAGAPQISNLCKSLIRKLLIKDENRRLGARAGASDIKSHPFFRTTQWALIRHMKPPIVPHQGRGIDTVNFRNVKESESVDISGSRPWNNNNAAATSASTSSASPKGVPLDSGLATPGAETPDPFEEFNSVTLHHDGEDWGRNNRG</sequence>
<comment type="similarity">
    <text evidence="1">Belongs to the protein kinase superfamily. AGC Ser/Thr protein kinase family.</text>
</comment>
<feature type="compositionally biased region" description="Polar residues" evidence="10">
    <location>
        <begin position="69"/>
        <end position="88"/>
    </location>
</feature>
<evidence type="ECO:0000256" key="7">
    <source>
        <dbReference type="ARBA" id="ARBA00022840"/>
    </source>
</evidence>
<gene>
    <name evidence="12" type="ORF">N658DRAFT_486174</name>
</gene>
<dbReference type="SUPFAM" id="SSF56112">
    <property type="entry name" value="Protein kinase-like (PK-like)"/>
    <property type="match status" value="1"/>
</dbReference>
<dbReference type="EC" id="2.7.11.1" evidence="2"/>
<evidence type="ECO:0000256" key="2">
    <source>
        <dbReference type="ARBA" id="ARBA00012513"/>
    </source>
</evidence>
<dbReference type="FunFam" id="3.30.200.20:FF:000078">
    <property type="entry name" value="Serine/threonine-protein kinase nrc-2"/>
    <property type="match status" value="1"/>
</dbReference>
<keyword evidence="7" id="KW-0067">ATP-binding</keyword>
<keyword evidence="13" id="KW-1185">Reference proteome</keyword>
<dbReference type="PANTHER" id="PTHR45637">
    <property type="entry name" value="FLIPPASE KINASE 1-RELATED"/>
    <property type="match status" value="1"/>
</dbReference>
<keyword evidence="5" id="KW-0547">Nucleotide-binding</keyword>
<dbReference type="Proteomes" id="UP001305647">
    <property type="component" value="Unassembled WGS sequence"/>
</dbReference>
<evidence type="ECO:0000256" key="4">
    <source>
        <dbReference type="ARBA" id="ARBA00022679"/>
    </source>
</evidence>
<evidence type="ECO:0000313" key="12">
    <source>
        <dbReference type="EMBL" id="KAK4101520.1"/>
    </source>
</evidence>
<comment type="catalytic activity">
    <reaction evidence="9">
        <text>L-seryl-[protein] + ATP = O-phospho-L-seryl-[protein] + ADP + H(+)</text>
        <dbReference type="Rhea" id="RHEA:17989"/>
        <dbReference type="Rhea" id="RHEA-COMP:9863"/>
        <dbReference type="Rhea" id="RHEA-COMP:11604"/>
        <dbReference type="ChEBI" id="CHEBI:15378"/>
        <dbReference type="ChEBI" id="CHEBI:29999"/>
        <dbReference type="ChEBI" id="CHEBI:30616"/>
        <dbReference type="ChEBI" id="CHEBI:83421"/>
        <dbReference type="ChEBI" id="CHEBI:456216"/>
        <dbReference type="EC" id="2.7.11.1"/>
    </reaction>
</comment>
<evidence type="ECO:0000256" key="3">
    <source>
        <dbReference type="ARBA" id="ARBA00022527"/>
    </source>
</evidence>
<dbReference type="PROSITE" id="PS00108">
    <property type="entry name" value="PROTEIN_KINASE_ST"/>
    <property type="match status" value="1"/>
</dbReference>
<dbReference type="GO" id="GO:0005524">
    <property type="term" value="F:ATP binding"/>
    <property type="evidence" value="ECO:0007669"/>
    <property type="project" value="UniProtKB-KW"/>
</dbReference>
<feature type="compositionally biased region" description="Basic and acidic residues" evidence="10">
    <location>
        <begin position="177"/>
        <end position="198"/>
    </location>
</feature>
<dbReference type="CDD" id="cd05574">
    <property type="entry name" value="STKc_phototropin_like"/>
    <property type="match status" value="1"/>
</dbReference>
<keyword evidence="4" id="KW-0808">Transferase</keyword>
<name>A0AAN6Q0U4_9PEZI</name>
<feature type="compositionally biased region" description="Basic and acidic residues" evidence="10">
    <location>
        <begin position="640"/>
        <end position="653"/>
    </location>
</feature>
<dbReference type="Gene3D" id="3.30.200.20">
    <property type="entry name" value="Phosphorylase Kinase, domain 1"/>
    <property type="match status" value="1"/>
</dbReference>
<dbReference type="InterPro" id="IPR011009">
    <property type="entry name" value="Kinase-like_dom_sf"/>
</dbReference>
<evidence type="ECO:0000256" key="10">
    <source>
        <dbReference type="SAM" id="MobiDB-lite"/>
    </source>
</evidence>
<keyword evidence="6" id="KW-0418">Kinase</keyword>
<feature type="region of interest" description="Disordered" evidence="10">
    <location>
        <begin position="1"/>
        <end position="233"/>
    </location>
</feature>
<evidence type="ECO:0000256" key="1">
    <source>
        <dbReference type="ARBA" id="ARBA00009903"/>
    </source>
</evidence>
<keyword evidence="3" id="KW-0723">Serine/threonine-protein kinase</keyword>
<evidence type="ECO:0000256" key="5">
    <source>
        <dbReference type="ARBA" id="ARBA00022741"/>
    </source>
</evidence>
<evidence type="ECO:0000256" key="8">
    <source>
        <dbReference type="ARBA" id="ARBA00047899"/>
    </source>
</evidence>